<keyword evidence="10 19" id="KW-1133">Transmembrane helix</keyword>
<dbReference type="GO" id="GO:0036433">
    <property type="term" value="F:di-trans, poly-cis-undecaprenol kinase activity"/>
    <property type="evidence" value="ECO:0007669"/>
    <property type="project" value="UniProtKB-EC"/>
</dbReference>
<feature type="binding site" evidence="18">
    <location>
        <position position="24"/>
    </location>
    <ligand>
        <name>a divalent metal cation</name>
        <dbReference type="ChEBI" id="CHEBI:60240"/>
    </ligand>
</feature>
<keyword evidence="11" id="KW-0443">Lipid metabolism</keyword>
<keyword evidence="14" id="KW-1208">Phospholipid metabolism</keyword>
<evidence type="ECO:0000256" key="1">
    <source>
        <dbReference type="ARBA" id="ARBA00004651"/>
    </source>
</evidence>
<organism evidence="20 21">
    <name type="scientific">Bergeyella zoohelcum</name>
    <dbReference type="NCBI Taxonomy" id="1015"/>
    <lineage>
        <taxon>Bacteria</taxon>
        <taxon>Pseudomonadati</taxon>
        <taxon>Bacteroidota</taxon>
        <taxon>Flavobacteriia</taxon>
        <taxon>Flavobacteriales</taxon>
        <taxon>Weeksellaceae</taxon>
        <taxon>Bergeyella</taxon>
    </lineage>
</organism>
<keyword evidence="12 19" id="KW-0472">Membrane</keyword>
<comment type="subcellular location">
    <subcellularLocation>
        <location evidence="1">Cell membrane</location>
        <topology evidence="1">Multi-pass membrane protein</topology>
    </subcellularLocation>
</comment>
<proteinExistence type="inferred from homology"/>
<accession>A0A376BYG1</accession>
<comment type="cofactor">
    <cofactor evidence="18">
        <name>Mg(2+)</name>
        <dbReference type="ChEBI" id="CHEBI:18420"/>
    </cofactor>
    <text evidence="18">Mn(2+), Zn(2+), Cd(2+) and Co(2+) support activity to lesser extents.</text>
</comment>
<dbReference type="AlphaFoldDB" id="A0A376BYG1"/>
<reference evidence="20 21" key="1">
    <citation type="submission" date="2018-06" db="EMBL/GenBank/DDBJ databases">
        <authorList>
            <consortium name="Pathogen Informatics"/>
            <person name="Doyle S."/>
        </authorList>
    </citation>
    <scope>NUCLEOTIDE SEQUENCE [LARGE SCALE GENOMIC DNA]</scope>
    <source>
        <strain evidence="20 21">NCTC11661</strain>
    </source>
</reference>
<evidence type="ECO:0000256" key="12">
    <source>
        <dbReference type="ARBA" id="ARBA00023136"/>
    </source>
</evidence>
<evidence type="ECO:0000256" key="10">
    <source>
        <dbReference type="ARBA" id="ARBA00022989"/>
    </source>
</evidence>
<evidence type="ECO:0000256" key="13">
    <source>
        <dbReference type="ARBA" id="ARBA00023209"/>
    </source>
</evidence>
<dbReference type="InterPro" id="IPR033717">
    <property type="entry name" value="UDPK"/>
</dbReference>
<dbReference type="CDD" id="cd14265">
    <property type="entry name" value="UDPK_IM_like"/>
    <property type="match status" value="1"/>
</dbReference>
<evidence type="ECO:0000256" key="18">
    <source>
        <dbReference type="PIRSR" id="PIRSR600829-4"/>
    </source>
</evidence>
<evidence type="ECO:0000256" key="6">
    <source>
        <dbReference type="ARBA" id="ARBA00022692"/>
    </source>
</evidence>
<feature type="active site" description="Proton acceptor" evidence="15">
    <location>
        <position position="65"/>
    </location>
</feature>
<dbReference type="InterPro" id="IPR000829">
    <property type="entry name" value="DAGK"/>
</dbReference>
<protein>
    <submittedName>
        <fullName evidence="20">Undecaprenol kinase</fullName>
        <ecNumber evidence="20">2.7.1.66</ecNumber>
    </submittedName>
</protein>
<dbReference type="Gene3D" id="1.10.287.3610">
    <property type="match status" value="1"/>
</dbReference>
<keyword evidence="7 17" id="KW-0547">Nucleotide-binding</keyword>
<dbReference type="PANTHER" id="PTHR34299">
    <property type="entry name" value="DIACYLGLYCEROL KINASE"/>
    <property type="match status" value="1"/>
</dbReference>
<feature type="binding site" evidence="17">
    <location>
        <position position="24"/>
    </location>
    <ligand>
        <name>ATP</name>
        <dbReference type="ChEBI" id="CHEBI:30616"/>
    </ligand>
</feature>
<keyword evidence="6 19" id="KW-0812">Transmembrane</keyword>
<keyword evidence="4" id="KW-0444">Lipid biosynthesis</keyword>
<evidence type="ECO:0000256" key="2">
    <source>
        <dbReference type="ARBA" id="ARBA00005967"/>
    </source>
</evidence>
<dbReference type="RefSeq" id="WP_002687167.1">
    <property type="nucleotide sequence ID" value="NZ_UFTJ01000001.1"/>
</dbReference>
<keyword evidence="18" id="KW-0479">Metal-binding</keyword>
<dbReference type="InterPro" id="IPR036945">
    <property type="entry name" value="DAGK_sf"/>
</dbReference>
<evidence type="ECO:0000256" key="15">
    <source>
        <dbReference type="PIRSR" id="PIRSR600829-1"/>
    </source>
</evidence>
<evidence type="ECO:0000256" key="5">
    <source>
        <dbReference type="ARBA" id="ARBA00022679"/>
    </source>
</evidence>
<evidence type="ECO:0000256" key="19">
    <source>
        <dbReference type="SAM" id="Phobius"/>
    </source>
</evidence>
<feature type="binding site" evidence="17">
    <location>
        <begin position="90"/>
        <end position="91"/>
    </location>
    <ligand>
        <name>ATP</name>
        <dbReference type="ChEBI" id="CHEBI:30616"/>
    </ligand>
</feature>
<evidence type="ECO:0000313" key="21">
    <source>
        <dbReference type="Proteomes" id="UP000255515"/>
    </source>
</evidence>
<evidence type="ECO:0000256" key="7">
    <source>
        <dbReference type="ARBA" id="ARBA00022741"/>
    </source>
</evidence>
<dbReference type="GO" id="GO:0008654">
    <property type="term" value="P:phospholipid biosynthetic process"/>
    <property type="evidence" value="ECO:0007669"/>
    <property type="project" value="UniProtKB-KW"/>
</dbReference>
<dbReference type="EMBL" id="UFTJ01000001">
    <property type="protein sequence ID" value="SSZ46615.1"/>
    <property type="molecule type" value="Genomic_DNA"/>
</dbReference>
<evidence type="ECO:0000256" key="8">
    <source>
        <dbReference type="ARBA" id="ARBA00022777"/>
    </source>
</evidence>
<dbReference type="PANTHER" id="PTHR34299:SF1">
    <property type="entry name" value="DIACYLGLYCEROL KINASE"/>
    <property type="match status" value="1"/>
</dbReference>
<dbReference type="Pfam" id="PF01219">
    <property type="entry name" value="DAGK_prokar"/>
    <property type="match status" value="1"/>
</dbReference>
<evidence type="ECO:0000256" key="3">
    <source>
        <dbReference type="ARBA" id="ARBA00022475"/>
    </source>
</evidence>
<evidence type="ECO:0000256" key="9">
    <source>
        <dbReference type="ARBA" id="ARBA00022840"/>
    </source>
</evidence>
<evidence type="ECO:0000313" key="20">
    <source>
        <dbReference type="EMBL" id="SSZ46615.1"/>
    </source>
</evidence>
<sequence length="120" mass="13496">MKKPSLVHSFRVAFRGIFYVLRRERNFQIHSSALVVNGGLIYYFPMRAMEIGVILFCCGLVMALELMNTSIEAICDYIHPNFDAKIGVIKDMSAGAVLLATLFSIVIGVLIYLPYINDVF</sequence>
<feature type="binding site" evidence="18">
    <location>
        <position position="72"/>
    </location>
    <ligand>
        <name>a divalent metal cation</name>
        <dbReference type="ChEBI" id="CHEBI:60240"/>
    </ligand>
</feature>
<evidence type="ECO:0000256" key="17">
    <source>
        <dbReference type="PIRSR" id="PIRSR600829-3"/>
    </source>
</evidence>
<keyword evidence="13" id="KW-0594">Phospholipid biosynthesis</keyword>
<dbReference type="GO" id="GO:0005524">
    <property type="term" value="F:ATP binding"/>
    <property type="evidence" value="ECO:0007669"/>
    <property type="project" value="UniProtKB-KW"/>
</dbReference>
<dbReference type="EC" id="2.7.1.66" evidence="20"/>
<keyword evidence="8 20" id="KW-0418">Kinase</keyword>
<dbReference type="Proteomes" id="UP000255515">
    <property type="component" value="Unassembled WGS sequence"/>
</dbReference>
<feature type="binding site" evidence="16">
    <location>
        <position position="65"/>
    </location>
    <ligand>
        <name>substrate</name>
    </ligand>
</feature>
<dbReference type="GO" id="GO:0046872">
    <property type="term" value="F:metal ion binding"/>
    <property type="evidence" value="ECO:0007669"/>
    <property type="project" value="UniProtKB-KW"/>
</dbReference>
<feature type="binding site" evidence="17">
    <location>
        <position position="72"/>
    </location>
    <ligand>
        <name>ATP</name>
        <dbReference type="ChEBI" id="CHEBI:30616"/>
    </ligand>
</feature>
<feature type="transmembrane region" description="Helical" evidence="19">
    <location>
        <begin position="92"/>
        <end position="115"/>
    </location>
</feature>
<gene>
    <name evidence="20" type="primary">dgkA</name>
    <name evidence="20" type="ORF">NCTC11661_00260</name>
</gene>
<name>A0A376BYG1_9FLAO</name>
<keyword evidence="5 20" id="KW-0808">Transferase</keyword>
<keyword evidence="9 17" id="KW-0067">ATP-binding</keyword>
<keyword evidence="3" id="KW-1003">Cell membrane</keyword>
<comment type="similarity">
    <text evidence="2">Belongs to the bacterial diacylglycerol kinase family.</text>
</comment>
<evidence type="ECO:0000256" key="11">
    <source>
        <dbReference type="ARBA" id="ARBA00023098"/>
    </source>
</evidence>
<dbReference type="GO" id="GO:0005886">
    <property type="term" value="C:plasma membrane"/>
    <property type="evidence" value="ECO:0007669"/>
    <property type="project" value="UniProtKB-SubCell"/>
</dbReference>
<evidence type="ECO:0000256" key="16">
    <source>
        <dbReference type="PIRSR" id="PIRSR600829-2"/>
    </source>
</evidence>
<feature type="transmembrane region" description="Helical" evidence="19">
    <location>
        <begin position="51"/>
        <end position="71"/>
    </location>
</feature>
<evidence type="ECO:0000256" key="14">
    <source>
        <dbReference type="ARBA" id="ARBA00023264"/>
    </source>
</evidence>
<evidence type="ECO:0000256" key="4">
    <source>
        <dbReference type="ARBA" id="ARBA00022516"/>
    </source>
</evidence>
<keyword evidence="18" id="KW-0460">Magnesium</keyword>